<dbReference type="Proteomes" id="UP000198755">
    <property type="component" value="Unassembled WGS sequence"/>
</dbReference>
<dbReference type="EMBL" id="FOSN01000017">
    <property type="protein sequence ID" value="SFK74602.1"/>
    <property type="molecule type" value="Genomic_DNA"/>
</dbReference>
<dbReference type="Gene3D" id="3.40.50.150">
    <property type="entry name" value="Vaccinia Virus protein VP39"/>
    <property type="match status" value="1"/>
</dbReference>
<dbReference type="RefSeq" id="WP_139223670.1">
    <property type="nucleotide sequence ID" value="NZ_FOSN01000017.1"/>
</dbReference>
<organism evidence="1 2">
    <name type="scientific">Methylocapsa palsarum</name>
    <dbReference type="NCBI Taxonomy" id="1612308"/>
    <lineage>
        <taxon>Bacteria</taxon>
        <taxon>Pseudomonadati</taxon>
        <taxon>Pseudomonadota</taxon>
        <taxon>Alphaproteobacteria</taxon>
        <taxon>Hyphomicrobiales</taxon>
        <taxon>Beijerinckiaceae</taxon>
        <taxon>Methylocapsa</taxon>
    </lineage>
</organism>
<dbReference type="AlphaFoldDB" id="A0A1I4C0L8"/>
<dbReference type="CDD" id="cd02440">
    <property type="entry name" value="AdoMet_MTases"/>
    <property type="match status" value="1"/>
</dbReference>
<dbReference type="GO" id="GO:0032259">
    <property type="term" value="P:methylation"/>
    <property type="evidence" value="ECO:0007669"/>
    <property type="project" value="UniProtKB-KW"/>
</dbReference>
<dbReference type="GO" id="GO:0008168">
    <property type="term" value="F:methyltransferase activity"/>
    <property type="evidence" value="ECO:0007669"/>
    <property type="project" value="UniProtKB-KW"/>
</dbReference>
<dbReference type="STRING" id="1612308.SAMN05444581_11772"/>
<dbReference type="InterPro" id="IPR029063">
    <property type="entry name" value="SAM-dependent_MTases_sf"/>
</dbReference>
<reference evidence="1 2" key="1">
    <citation type="submission" date="2016-10" db="EMBL/GenBank/DDBJ databases">
        <authorList>
            <person name="de Groot N.N."/>
        </authorList>
    </citation>
    <scope>NUCLEOTIDE SEQUENCE [LARGE SCALE GENOMIC DNA]</scope>
    <source>
        <strain evidence="1 2">NE2</strain>
    </source>
</reference>
<dbReference type="SUPFAM" id="SSF53335">
    <property type="entry name" value="S-adenosyl-L-methionine-dependent methyltransferases"/>
    <property type="match status" value="1"/>
</dbReference>
<keyword evidence="1" id="KW-0808">Transferase</keyword>
<evidence type="ECO:0000313" key="2">
    <source>
        <dbReference type="Proteomes" id="UP000198755"/>
    </source>
</evidence>
<evidence type="ECO:0000313" key="1">
    <source>
        <dbReference type="EMBL" id="SFK74602.1"/>
    </source>
</evidence>
<dbReference type="OrthoDB" id="9780095at2"/>
<accession>A0A1I4C0L8</accession>
<keyword evidence="2" id="KW-1185">Reference proteome</keyword>
<name>A0A1I4C0L8_9HYPH</name>
<sequence>MSEKHSADVLPGEAPADWWSAKRKAAIRIFRNEGVSGIWRKIGAGGPLEALSRVGDEIRCMQCALICSIWDKRHHTQTSGLIGMEQVSVVGSNKEHGTAIVSISPRMFKFLTRFFPVDRSNATLVDFGSGKGRLALLASTVGFRKVIGVEYSPFAHNIAQENLKNFRAGGDGMSECVFINADAVDFQLPTQGPLMLVFNNPFGLEVWRRVLPNIVSHRKETGENIRLLLSGSMPEVLAPVVQFVRESGHFTEAAQGVSPLFIDSYSRYYYWVFDAA</sequence>
<dbReference type="Pfam" id="PF13489">
    <property type="entry name" value="Methyltransf_23"/>
    <property type="match status" value="1"/>
</dbReference>
<keyword evidence="1" id="KW-0489">Methyltransferase</keyword>
<protein>
    <submittedName>
        <fullName evidence="1">Methyltransferase domain-containing protein</fullName>
    </submittedName>
</protein>
<gene>
    <name evidence="1" type="ORF">SAMN05444581_11772</name>
</gene>
<proteinExistence type="predicted"/>